<accession>A0ABW9J8R6</accession>
<proteinExistence type="predicted"/>
<reference evidence="1 2" key="1">
    <citation type="submission" date="2024-12" db="EMBL/GenBank/DDBJ databases">
        <authorList>
            <person name="Hu S."/>
        </authorList>
    </citation>
    <scope>NUCLEOTIDE SEQUENCE [LARGE SCALE GENOMIC DNA]</scope>
    <source>
        <strain evidence="1 2">THG-T11</strain>
    </source>
</reference>
<organism evidence="1 2">
    <name type="scientific">Pedobacter ureilyticus</name>
    <dbReference type="NCBI Taxonomy" id="1393051"/>
    <lineage>
        <taxon>Bacteria</taxon>
        <taxon>Pseudomonadati</taxon>
        <taxon>Bacteroidota</taxon>
        <taxon>Sphingobacteriia</taxon>
        <taxon>Sphingobacteriales</taxon>
        <taxon>Sphingobacteriaceae</taxon>
        <taxon>Pedobacter</taxon>
    </lineage>
</organism>
<dbReference type="Proteomes" id="UP001517247">
    <property type="component" value="Unassembled WGS sequence"/>
</dbReference>
<dbReference type="RefSeq" id="WP_138723602.1">
    <property type="nucleotide sequence ID" value="NZ_SSHJ02000007.1"/>
</dbReference>
<evidence type="ECO:0000313" key="2">
    <source>
        <dbReference type="Proteomes" id="UP001517247"/>
    </source>
</evidence>
<evidence type="ECO:0000313" key="1">
    <source>
        <dbReference type="EMBL" id="MFN0256500.1"/>
    </source>
</evidence>
<protein>
    <submittedName>
        <fullName evidence="1">DUF3606 domain-containing protein</fullName>
    </submittedName>
</protein>
<sequence>MKNEISVQNSQTCIDVAKPYELWDWADKLKVSADSLKQAVLEVGDSLDKVRAYLKK</sequence>
<keyword evidence="2" id="KW-1185">Reference proteome</keyword>
<name>A0ABW9J8R6_9SPHI</name>
<dbReference type="InterPro" id="IPR022037">
    <property type="entry name" value="DUF3606"/>
</dbReference>
<dbReference type="Pfam" id="PF12244">
    <property type="entry name" value="DUF3606"/>
    <property type="match status" value="1"/>
</dbReference>
<dbReference type="EMBL" id="SSHJ02000007">
    <property type="protein sequence ID" value="MFN0256500.1"/>
    <property type="molecule type" value="Genomic_DNA"/>
</dbReference>
<gene>
    <name evidence="1" type="ORF">E6A44_013000</name>
</gene>
<comment type="caution">
    <text evidence="1">The sequence shown here is derived from an EMBL/GenBank/DDBJ whole genome shotgun (WGS) entry which is preliminary data.</text>
</comment>